<keyword evidence="2" id="KW-1003">Cell membrane</keyword>
<evidence type="ECO:0000256" key="7">
    <source>
        <dbReference type="SAM" id="Phobius"/>
    </source>
</evidence>
<evidence type="ECO:0000256" key="4">
    <source>
        <dbReference type="ARBA" id="ARBA00022692"/>
    </source>
</evidence>
<feature type="transmembrane region" description="Helical" evidence="7">
    <location>
        <begin position="67"/>
        <end position="86"/>
    </location>
</feature>
<evidence type="ECO:0008006" key="10">
    <source>
        <dbReference type="Google" id="ProtNLM"/>
    </source>
</evidence>
<keyword evidence="9" id="KW-1185">Reference proteome</keyword>
<comment type="similarity">
    <text evidence="1">Belongs to the Lgt family.</text>
</comment>
<dbReference type="PANTHER" id="PTHR30589:SF0">
    <property type="entry name" value="PHOSPHATIDYLGLYCEROL--PROLIPOPROTEIN DIACYLGLYCERYL TRANSFERASE"/>
    <property type="match status" value="1"/>
</dbReference>
<feature type="transmembrane region" description="Helical" evidence="7">
    <location>
        <begin position="98"/>
        <end position="119"/>
    </location>
</feature>
<proteinExistence type="inferred from homology"/>
<keyword evidence="3" id="KW-0808">Transferase</keyword>
<sequence length="229" mass="26134">MPIHLLFDLLAYTIGAILAWKVFKAKTQLIADEKIRYIYYIIVIIGAFVGAFLVGSLNTYFSLDGAVIGKSVLGAIVGGIIAVEIFKKVMKIDGSTGAYFAPSLAIGIAVGRIGCYFSGLEDYTYGVETDFFLALDFGDGILRHPVQLYESLVMALFFVYTLWMYLKRRNKFEKVIFYQFILLYSSQRFVWEFLKPYETVYWGLNVFQFICLGLVIYAIIYLRNVHEII</sequence>
<dbReference type="Proteomes" id="UP000030428">
    <property type="component" value="Unassembled WGS sequence"/>
</dbReference>
<dbReference type="GO" id="GO:0008961">
    <property type="term" value="F:phosphatidylglycerol-prolipoprotein diacylglyceryl transferase activity"/>
    <property type="evidence" value="ECO:0007669"/>
    <property type="project" value="InterPro"/>
</dbReference>
<dbReference type="GO" id="GO:0005886">
    <property type="term" value="C:plasma membrane"/>
    <property type="evidence" value="ECO:0007669"/>
    <property type="project" value="InterPro"/>
</dbReference>
<protein>
    <recommendedName>
        <fullName evidence="10">Diacylglyceryl transferase</fullName>
    </recommendedName>
</protein>
<dbReference type="InterPro" id="IPR001640">
    <property type="entry name" value="Lgt"/>
</dbReference>
<keyword evidence="5 7" id="KW-1133">Transmembrane helix</keyword>
<evidence type="ECO:0000256" key="2">
    <source>
        <dbReference type="ARBA" id="ARBA00022475"/>
    </source>
</evidence>
<evidence type="ECO:0000256" key="1">
    <source>
        <dbReference type="ARBA" id="ARBA00007150"/>
    </source>
</evidence>
<name>A0A0A6P403_9GAMM</name>
<dbReference type="Pfam" id="PF01790">
    <property type="entry name" value="LGT"/>
    <property type="match status" value="1"/>
</dbReference>
<reference evidence="8 9" key="1">
    <citation type="journal article" date="2016" name="Front. Microbiol.">
        <title>Single-Cell (Meta-)Genomics of a Dimorphic Candidatus Thiomargarita nelsonii Reveals Genomic Plasticity.</title>
        <authorList>
            <person name="Flood B.E."/>
            <person name="Fliss P."/>
            <person name="Jones D.S."/>
            <person name="Dick G.J."/>
            <person name="Jain S."/>
            <person name="Kaster A.K."/>
            <person name="Winkel M."/>
            <person name="Mussmann M."/>
            <person name="Bailey J."/>
        </authorList>
    </citation>
    <scope>NUCLEOTIDE SEQUENCE [LARGE SCALE GENOMIC DNA]</scope>
    <source>
        <strain evidence="8">Hydrate Ridge</strain>
    </source>
</reference>
<dbReference type="GO" id="GO:0042158">
    <property type="term" value="P:lipoprotein biosynthetic process"/>
    <property type="evidence" value="ECO:0007669"/>
    <property type="project" value="InterPro"/>
</dbReference>
<evidence type="ECO:0000256" key="5">
    <source>
        <dbReference type="ARBA" id="ARBA00022989"/>
    </source>
</evidence>
<accession>A0A0A6P403</accession>
<keyword evidence="6 7" id="KW-0472">Membrane</keyword>
<evidence type="ECO:0000313" key="9">
    <source>
        <dbReference type="Proteomes" id="UP000030428"/>
    </source>
</evidence>
<evidence type="ECO:0000256" key="6">
    <source>
        <dbReference type="ARBA" id="ARBA00023136"/>
    </source>
</evidence>
<feature type="transmembrane region" description="Helical" evidence="7">
    <location>
        <begin position="146"/>
        <end position="163"/>
    </location>
</feature>
<feature type="transmembrane region" description="Helical" evidence="7">
    <location>
        <begin position="200"/>
        <end position="222"/>
    </location>
</feature>
<feature type="transmembrane region" description="Helical" evidence="7">
    <location>
        <begin position="175"/>
        <end position="194"/>
    </location>
</feature>
<keyword evidence="4 7" id="KW-0812">Transmembrane</keyword>
<dbReference type="PANTHER" id="PTHR30589">
    <property type="entry name" value="PROLIPOPROTEIN DIACYLGLYCERYL TRANSFERASE"/>
    <property type="match status" value="1"/>
</dbReference>
<evidence type="ECO:0000313" key="8">
    <source>
        <dbReference type="EMBL" id="KHD05074.1"/>
    </source>
</evidence>
<organism evidence="8 9">
    <name type="scientific">Candidatus Thiomargarita nelsonii</name>
    <dbReference type="NCBI Taxonomy" id="1003181"/>
    <lineage>
        <taxon>Bacteria</taxon>
        <taxon>Pseudomonadati</taxon>
        <taxon>Pseudomonadota</taxon>
        <taxon>Gammaproteobacteria</taxon>
        <taxon>Thiotrichales</taxon>
        <taxon>Thiotrichaceae</taxon>
        <taxon>Thiomargarita</taxon>
    </lineage>
</organism>
<evidence type="ECO:0000256" key="3">
    <source>
        <dbReference type="ARBA" id="ARBA00022679"/>
    </source>
</evidence>
<dbReference type="EMBL" id="JSZA02000262">
    <property type="protein sequence ID" value="KHD05074.1"/>
    <property type="molecule type" value="Genomic_DNA"/>
</dbReference>
<feature type="transmembrane region" description="Helical" evidence="7">
    <location>
        <begin position="6"/>
        <end position="25"/>
    </location>
</feature>
<comment type="caution">
    <text evidence="8">The sequence shown here is derived from an EMBL/GenBank/DDBJ whole genome shotgun (WGS) entry which is preliminary data.</text>
</comment>
<dbReference type="AlphaFoldDB" id="A0A0A6P403"/>
<gene>
    <name evidence="8" type="ORF">PN36_31850</name>
</gene>
<feature type="transmembrane region" description="Helical" evidence="7">
    <location>
        <begin position="37"/>
        <end position="61"/>
    </location>
</feature>